<sequence length="82" mass="9398">MWWFIPAIIATISWGTADLFYKKGSVPDDKYSYLKTVIMVGFIMGIHAVYVMLVQGVSYDPSYMIKYLPVSFFYITSMAVGY</sequence>
<evidence type="ECO:0008006" key="4">
    <source>
        <dbReference type="Google" id="ProtNLM"/>
    </source>
</evidence>
<keyword evidence="1" id="KW-0812">Transmembrane</keyword>
<name>A0A9D2HY89_9LACT</name>
<evidence type="ECO:0000256" key="1">
    <source>
        <dbReference type="SAM" id="Phobius"/>
    </source>
</evidence>
<reference evidence="2" key="2">
    <citation type="submission" date="2021-04" db="EMBL/GenBank/DDBJ databases">
        <authorList>
            <person name="Gilroy R."/>
        </authorList>
    </citation>
    <scope>NUCLEOTIDE SEQUENCE</scope>
    <source>
        <strain evidence="2">CHK171-505</strain>
    </source>
</reference>
<dbReference type="Proteomes" id="UP000886856">
    <property type="component" value="Unassembled WGS sequence"/>
</dbReference>
<comment type="caution">
    <text evidence="2">The sequence shown here is derived from an EMBL/GenBank/DDBJ whole genome shotgun (WGS) entry which is preliminary data.</text>
</comment>
<gene>
    <name evidence="2" type="ORF">H9948_03220</name>
</gene>
<protein>
    <recommendedName>
        <fullName evidence="4">EamA domain-containing protein</fullName>
    </recommendedName>
</protein>
<reference evidence="2" key="1">
    <citation type="journal article" date="2021" name="PeerJ">
        <title>Extensive microbial diversity within the chicken gut microbiome revealed by metagenomics and culture.</title>
        <authorList>
            <person name="Gilroy R."/>
            <person name="Ravi A."/>
            <person name="Getino M."/>
            <person name="Pursley I."/>
            <person name="Horton D.L."/>
            <person name="Alikhan N.F."/>
            <person name="Baker D."/>
            <person name="Gharbi K."/>
            <person name="Hall N."/>
            <person name="Watson M."/>
            <person name="Adriaenssens E.M."/>
            <person name="Foster-Nyarko E."/>
            <person name="Jarju S."/>
            <person name="Secka A."/>
            <person name="Antonio M."/>
            <person name="Oren A."/>
            <person name="Chaudhuri R.R."/>
            <person name="La Ragione R."/>
            <person name="Hildebrand F."/>
            <person name="Pallen M.J."/>
        </authorList>
    </citation>
    <scope>NUCLEOTIDE SEQUENCE</scope>
    <source>
        <strain evidence="2">CHK171-505</strain>
    </source>
</reference>
<proteinExistence type="predicted"/>
<dbReference type="EMBL" id="DWYW01000064">
    <property type="protein sequence ID" value="HJA89781.1"/>
    <property type="molecule type" value="Genomic_DNA"/>
</dbReference>
<evidence type="ECO:0000313" key="3">
    <source>
        <dbReference type="Proteomes" id="UP000886856"/>
    </source>
</evidence>
<dbReference type="AlphaFoldDB" id="A0A9D2HY89"/>
<evidence type="ECO:0000313" key="2">
    <source>
        <dbReference type="EMBL" id="HJA89781.1"/>
    </source>
</evidence>
<feature type="non-terminal residue" evidence="2">
    <location>
        <position position="82"/>
    </location>
</feature>
<keyword evidence="1" id="KW-0472">Membrane</keyword>
<organism evidence="2 3">
    <name type="scientific">Candidatus Jeotgalibaca merdavium</name>
    <dbReference type="NCBI Taxonomy" id="2838627"/>
    <lineage>
        <taxon>Bacteria</taxon>
        <taxon>Bacillati</taxon>
        <taxon>Bacillota</taxon>
        <taxon>Bacilli</taxon>
        <taxon>Lactobacillales</taxon>
        <taxon>Carnobacteriaceae</taxon>
        <taxon>Jeotgalibaca</taxon>
    </lineage>
</organism>
<feature type="transmembrane region" description="Helical" evidence="1">
    <location>
        <begin position="33"/>
        <end position="53"/>
    </location>
</feature>
<keyword evidence="1" id="KW-1133">Transmembrane helix</keyword>
<accession>A0A9D2HY89</accession>